<dbReference type="SUPFAM" id="SSF52540">
    <property type="entry name" value="P-loop containing nucleoside triphosphate hydrolases"/>
    <property type="match status" value="1"/>
</dbReference>
<evidence type="ECO:0000256" key="5">
    <source>
        <dbReference type="ARBA" id="ARBA00022884"/>
    </source>
</evidence>
<comment type="domain">
    <text evidence="10">Composed of three domains: the N-terminal N domain, which is responsible for interactions with the ribosome, the central G domain, which binds GTP, and the C-terminal M domain, which binds the RNA and the signal sequence of the RNC.</text>
</comment>
<reference evidence="14 15" key="1">
    <citation type="submission" date="2017-04" db="EMBL/GenBank/DDBJ databases">
        <title>Novel microbial lineages endemic to geothermal iron-oxide mats fill important gaps in the evolutionary history of Archaea.</title>
        <authorList>
            <person name="Jay Z.J."/>
            <person name="Beam J.P."/>
            <person name="Dlakic M."/>
            <person name="Rusch D.B."/>
            <person name="Kozubal M.A."/>
            <person name="Inskeep W.P."/>
        </authorList>
    </citation>
    <scope>NUCLEOTIDE SEQUENCE [LARGE SCALE GENOMIC DNA]</scope>
    <source>
        <strain evidence="14">OSP_D</strain>
    </source>
</reference>
<keyword evidence="3 10" id="KW-0547">Nucleotide-binding</keyword>
<keyword evidence="6 10" id="KW-0342">GTP-binding</keyword>
<dbReference type="InterPro" id="IPR013822">
    <property type="entry name" value="Signal_recog_particl_SRP54_hlx"/>
</dbReference>
<evidence type="ECO:0000256" key="2">
    <source>
        <dbReference type="ARBA" id="ARBA00022490"/>
    </source>
</evidence>
<feature type="domain" description="SRP54-type proteins GTP-binding" evidence="12">
    <location>
        <begin position="103"/>
        <end position="296"/>
    </location>
</feature>
<dbReference type="GO" id="GO:0048500">
    <property type="term" value="C:signal recognition particle"/>
    <property type="evidence" value="ECO:0007669"/>
    <property type="project" value="UniProtKB-UniRule"/>
</dbReference>
<comment type="caution">
    <text evidence="14">The sequence shown here is derived from an EMBL/GenBank/DDBJ whole genome shotgun (WGS) entry which is preliminary data.</text>
</comment>
<dbReference type="FunFam" id="3.40.50.300:FF:000022">
    <property type="entry name" value="Signal recognition particle 54 kDa subunit"/>
    <property type="match status" value="1"/>
</dbReference>
<dbReference type="Pfam" id="PF02881">
    <property type="entry name" value="SRP54_N"/>
    <property type="match status" value="1"/>
</dbReference>
<evidence type="ECO:0000256" key="9">
    <source>
        <dbReference type="ARBA" id="ARBA00064051"/>
    </source>
</evidence>
<protein>
    <recommendedName>
        <fullName evidence="10">Signal recognition particle 54 kDa protein</fullName>
        <shortName evidence="10">SRP54</shortName>
        <ecNumber evidence="10">3.6.5.4</ecNumber>
    </recommendedName>
</protein>
<dbReference type="HAMAP" id="MF_00306">
    <property type="entry name" value="SRP54"/>
    <property type="match status" value="1"/>
</dbReference>
<evidence type="ECO:0000313" key="15">
    <source>
        <dbReference type="Proteomes" id="UP000240880"/>
    </source>
</evidence>
<evidence type="ECO:0000259" key="13">
    <source>
        <dbReference type="SMART" id="SM00963"/>
    </source>
</evidence>
<gene>
    <name evidence="10" type="primary">srp54</name>
    <name evidence="14" type="ORF">B9Q01_00745</name>
</gene>
<dbReference type="InterPro" id="IPR003593">
    <property type="entry name" value="AAA+_ATPase"/>
</dbReference>
<evidence type="ECO:0000256" key="8">
    <source>
        <dbReference type="ARBA" id="ARBA00023274"/>
    </source>
</evidence>
<feature type="binding site" evidence="10">
    <location>
        <begin position="110"/>
        <end position="117"/>
    </location>
    <ligand>
        <name>GTP</name>
        <dbReference type="ChEBI" id="CHEBI:37565"/>
    </ligand>
</feature>
<comment type="subcellular location">
    <subcellularLocation>
        <location evidence="10">Cytoplasm</location>
    </subcellularLocation>
    <text evidence="10">The SRP-RNC complex is targeted to the cytoplasmic membrane.</text>
</comment>
<dbReference type="GO" id="GO:0008312">
    <property type="term" value="F:7S RNA binding"/>
    <property type="evidence" value="ECO:0007669"/>
    <property type="project" value="UniProtKB-UniRule"/>
</dbReference>
<dbReference type="SUPFAM" id="SSF47446">
    <property type="entry name" value="Signal peptide-binding domain"/>
    <property type="match status" value="1"/>
</dbReference>
<dbReference type="PANTHER" id="PTHR11564:SF5">
    <property type="entry name" value="SIGNAL RECOGNITION PARTICLE SUBUNIT SRP54"/>
    <property type="match status" value="1"/>
</dbReference>
<dbReference type="SUPFAM" id="SSF47364">
    <property type="entry name" value="Domain of the SRP/SRP receptor G-proteins"/>
    <property type="match status" value="1"/>
</dbReference>
<dbReference type="GO" id="GO:0006614">
    <property type="term" value="P:SRP-dependent cotranslational protein targeting to membrane"/>
    <property type="evidence" value="ECO:0007669"/>
    <property type="project" value="InterPro"/>
</dbReference>
<dbReference type="Gene3D" id="1.10.260.30">
    <property type="entry name" value="Signal recognition particle, SRP54 subunit, M-domain"/>
    <property type="match status" value="1"/>
</dbReference>
<comment type="subunit">
    <text evidence="9 10">Part of the signal recognition particle protein translocation system, which is composed of SRP and FtsY. Archaeal SRP consists of a 7S RNA molecule of 300 nucleotides and two protein subunits: SRP54 and SRP19.</text>
</comment>
<evidence type="ECO:0000256" key="6">
    <source>
        <dbReference type="ARBA" id="ARBA00023134"/>
    </source>
</evidence>
<comment type="catalytic activity">
    <reaction evidence="10">
        <text>GTP + H2O = GDP + phosphate + H(+)</text>
        <dbReference type="Rhea" id="RHEA:19669"/>
        <dbReference type="ChEBI" id="CHEBI:15377"/>
        <dbReference type="ChEBI" id="CHEBI:15378"/>
        <dbReference type="ChEBI" id="CHEBI:37565"/>
        <dbReference type="ChEBI" id="CHEBI:43474"/>
        <dbReference type="ChEBI" id="CHEBI:58189"/>
        <dbReference type="EC" id="3.6.5.4"/>
    </reaction>
</comment>
<dbReference type="CDD" id="cd17875">
    <property type="entry name" value="SRP54_G"/>
    <property type="match status" value="1"/>
</dbReference>
<dbReference type="EC" id="3.6.5.4" evidence="10"/>
<dbReference type="AlphaFoldDB" id="A0A2R6ADF7"/>
<dbReference type="EMBL" id="NEXC01000003">
    <property type="protein sequence ID" value="PSN84424.1"/>
    <property type="molecule type" value="Genomic_DNA"/>
</dbReference>
<keyword evidence="8 10" id="KW-0687">Ribonucleoprotein</keyword>
<dbReference type="InterPro" id="IPR000897">
    <property type="entry name" value="SRP54_GTPase_dom"/>
</dbReference>
<evidence type="ECO:0000256" key="3">
    <source>
        <dbReference type="ARBA" id="ARBA00022741"/>
    </source>
</evidence>
<keyword evidence="4 10" id="KW-0378">Hydrolase</keyword>
<dbReference type="GO" id="GO:0005525">
    <property type="term" value="F:GTP binding"/>
    <property type="evidence" value="ECO:0007669"/>
    <property type="project" value="UniProtKB-UniRule"/>
</dbReference>
<evidence type="ECO:0000259" key="11">
    <source>
        <dbReference type="SMART" id="SM00382"/>
    </source>
</evidence>
<dbReference type="InterPro" id="IPR036891">
    <property type="entry name" value="Signal_recog_part_SRP54_M_sf"/>
</dbReference>
<dbReference type="SMART" id="SM00962">
    <property type="entry name" value="SRP54"/>
    <property type="match status" value="1"/>
</dbReference>
<feature type="binding site" evidence="10">
    <location>
        <begin position="190"/>
        <end position="194"/>
    </location>
    <ligand>
        <name>GTP</name>
        <dbReference type="ChEBI" id="CHEBI:37565"/>
    </ligand>
</feature>
<dbReference type="Pfam" id="PF02978">
    <property type="entry name" value="SRP_SPB"/>
    <property type="match status" value="1"/>
</dbReference>
<dbReference type="InterPro" id="IPR022941">
    <property type="entry name" value="SRP54"/>
</dbReference>
<keyword evidence="7 10" id="KW-0733">Signal recognition particle</keyword>
<dbReference type="Gene3D" id="1.20.120.140">
    <property type="entry name" value="Signal recognition particle SRP54, nucleotide-binding domain"/>
    <property type="match status" value="1"/>
</dbReference>
<dbReference type="Proteomes" id="UP000240880">
    <property type="component" value="Unassembled WGS sequence"/>
</dbReference>
<dbReference type="InterPro" id="IPR027417">
    <property type="entry name" value="P-loop_NTPase"/>
</dbReference>
<organism evidence="14 15">
    <name type="scientific">Candidatus Marsarchaeota G1 archaeon OSP_D</name>
    <dbReference type="NCBI Taxonomy" id="1978155"/>
    <lineage>
        <taxon>Archaea</taxon>
        <taxon>Candidatus Marsarchaeota</taxon>
        <taxon>Candidatus Marsarchaeota group 1</taxon>
    </lineage>
</organism>
<dbReference type="GO" id="GO:0003924">
    <property type="term" value="F:GTPase activity"/>
    <property type="evidence" value="ECO:0007669"/>
    <property type="project" value="UniProtKB-UniRule"/>
</dbReference>
<feature type="binding site" evidence="10">
    <location>
        <begin position="248"/>
        <end position="251"/>
    </location>
    <ligand>
        <name>GTP</name>
        <dbReference type="ChEBI" id="CHEBI:37565"/>
    </ligand>
</feature>
<name>A0A2R6ADF7_9ARCH</name>
<evidence type="ECO:0000313" key="14">
    <source>
        <dbReference type="EMBL" id="PSN84424.1"/>
    </source>
</evidence>
<evidence type="ECO:0000256" key="1">
    <source>
        <dbReference type="ARBA" id="ARBA00005450"/>
    </source>
</evidence>
<comment type="similarity">
    <text evidence="1 10">Belongs to the GTP-binding SRP family. SRP54 subfamily.</text>
</comment>
<evidence type="ECO:0000256" key="7">
    <source>
        <dbReference type="ARBA" id="ARBA00023135"/>
    </source>
</evidence>
<dbReference type="SMART" id="SM00963">
    <property type="entry name" value="SRP54_N"/>
    <property type="match status" value="1"/>
</dbReference>
<evidence type="ECO:0000256" key="10">
    <source>
        <dbReference type="HAMAP-Rule" id="MF_00306"/>
    </source>
</evidence>
<dbReference type="SMART" id="SM00382">
    <property type="entry name" value="AAA"/>
    <property type="match status" value="1"/>
</dbReference>
<evidence type="ECO:0000259" key="12">
    <source>
        <dbReference type="SMART" id="SM00962"/>
    </source>
</evidence>
<keyword evidence="5 10" id="KW-0694">RNA-binding</keyword>
<dbReference type="InterPro" id="IPR042101">
    <property type="entry name" value="SRP54_N_sf"/>
</dbReference>
<accession>A0A2R6ADF7</accession>
<dbReference type="PANTHER" id="PTHR11564">
    <property type="entry name" value="SIGNAL RECOGNITION PARTICLE 54K PROTEIN SRP54"/>
    <property type="match status" value="1"/>
</dbReference>
<sequence>MSFLESLGTGLRKILDKISRHPDLDETTILQTVNEIEKALIKADVNLDLVVKLGETIKKRIKQEQPPTGITKRDFLIKIIYDELVNLLGGEKTQLNWPKKDRLYTILLVGLQGSGKTTTAAKLAKFYSKKGYKVGMIAADTYRPGAKDQLVQLGQKINVNVYTSESDSLTIIKEGLEFFKKQGYHIALIDTAGRHKDEKSLMDEMKKIVDQIKPDEVFLVIDATIGQQAKSQAEAFSKAVTIASIIITKLDGSAKGGGALSAVAATNAKIRFIGTGEGIDDLELFDAQSFVSRLLGLGDLKSLIEKVKEAEINEKRFEEIVSTGKLTLLDFEYQIESMVKLGSFSKILGLLPGLSSLPAELVKNADNEIKRWKVILSSMTKEEKLNPALLNGSRIRRIAIGSGTKPEDVRSLLKRYELMKSQIKILKRNRNFIKKLGGAYKV</sequence>
<dbReference type="InterPro" id="IPR004125">
    <property type="entry name" value="Signal_recog_particle_SRP54_M"/>
</dbReference>
<feature type="domain" description="AAA+ ATPase" evidence="11">
    <location>
        <begin position="102"/>
        <end position="295"/>
    </location>
</feature>
<proteinExistence type="inferred from homology"/>
<comment type="function">
    <text evidence="10">Involved in targeting and insertion of nascent membrane proteins into the cytoplasmic membrane. Binds to the hydrophobic signal sequence of the ribosome-nascent chain (RNC) as it emerges from the ribosomes. The SRP-RNC complex is then targeted to the cytoplasmic membrane where it interacts with the SRP receptor FtsY.</text>
</comment>
<dbReference type="Pfam" id="PF00448">
    <property type="entry name" value="SRP54"/>
    <property type="match status" value="1"/>
</dbReference>
<dbReference type="InterPro" id="IPR036225">
    <property type="entry name" value="SRP/SRP_N"/>
</dbReference>
<dbReference type="Gene3D" id="3.40.50.300">
    <property type="entry name" value="P-loop containing nucleotide triphosphate hydrolases"/>
    <property type="match status" value="1"/>
</dbReference>
<feature type="domain" description="Signal recognition particle SRP54 helical bundle" evidence="13">
    <location>
        <begin position="3"/>
        <end position="88"/>
    </location>
</feature>
<evidence type="ECO:0000256" key="4">
    <source>
        <dbReference type="ARBA" id="ARBA00022801"/>
    </source>
</evidence>
<keyword evidence="2 10" id="KW-0963">Cytoplasm</keyword>